<sequence>MAGQKRVSDGYEEDDVCVEQVAESGRAAGVHADLDAVLDDIDAVLETHAEEFVANFVQKGGQ</sequence>
<comment type="caution">
    <text evidence="5">The sequence shown here is derived from an EMBL/GenBank/DDBJ whole genome shotgun (WGS) entry which is preliminary data.</text>
</comment>
<dbReference type="EMBL" id="UFYA01000001">
    <property type="protein sequence ID" value="STD08778.1"/>
    <property type="molecule type" value="Genomic_DNA"/>
</dbReference>
<comment type="similarity">
    <text evidence="2">Belongs to the prokaryotic ubiquitin-like protein family.</text>
</comment>
<gene>
    <name evidence="5" type="primary">pup</name>
    <name evidence="5" type="ORF">NCTC7915_01072</name>
</gene>
<dbReference type="GO" id="GO:0070490">
    <property type="term" value="P:protein pupylation"/>
    <property type="evidence" value="ECO:0007669"/>
    <property type="project" value="InterPro"/>
</dbReference>
<reference evidence="5 6" key="1">
    <citation type="submission" date="2018-06" db="EMBL/GenBank/DDBJ databases">
        <authorList>
            <consortium name="Pathogen Informatics"/>
            <person name="Doyle S."/>
        </authorList>
    </citation>
    <scope>NUCLEOTIDE SEQUENCE [LARGE SCALE GENOMIC DNA]</scope>
    <source>
        <strain evidence="5 6">NCTC7915</strain>
    </source>
</reference>
<protein>
    <recommendedName>
        <fullName evidence="3">Prokaryotic ubiquitin-like protein Pup</fullName>
    </recommendedName>
    <alternativeName>
        <fullName evidence="4">Bacterial ubiquitin-like modifier</fullName>
    </alternativeName>
</protein>
<dbReference type="Pfam" id="PF05639">
    <property type="entry name" value="Pup"/>
    <property type="match status" value="1"/>
</dbReference>
<accession>A0AA46BN64</accession>
<name>A0AA46BN64_9MICO</name>
<dbReference type="AlphaFoldDB" id="A0AA46BN64"/>
<comment type="pathway">
    <text evidence="1">Protein degradation; proteasomal Pup-dependent pathway.</text>
</comment>
<dbReference type="RefSeq" id="WP_115030393.1">
    <property type="nucleotide sequence ID" value="NZ_UFYA01000001.1"/>
</dbReference>
<evidence type="ECO:0000256" key="4">
    <source>
        <dbReference type="ARBA" id="ARBA00032321"/>
    </source>
</evidence>
<dbReference type="Proteomes" id="UP000254118">
    <property type="component" value="Unassembled WGS sequence"/>
</dbReference>
<dbReference type="NCBIfam" id="TIGR03687">
    <property type="entry name" value="pupylate_cterm"/>
    <property type="match status" value="1"/>
</dbReference>
<dbReference type="GO" id="GO:0070628">
    <property type="term" value="F:proteasome binding"/>
    <property type="evidence" value="ECO:0007669"/>
    <property type="project" value="InterPro"/>
</dbReference>
<evidence type="ECO:0000313" key="5">
    <source>
        <dbReference type="EMBL" id="STD08778.1"/>
    </source>
</evidence>
<dbReference type="InterPro" id="IPR008515">
    <property type="entry name" value="Ubiquitin-like_Pup"/>
</dbReference>
<organism evidence="5 6">
    <name type="scientific">Dermatophilus congolensis</name>
    <dbReference type="NCBI Taxonomy" id="1863"/>
    <lineage>
        <taxon>Bacteria</taxon>
        <taxon>Bacillati</taxon>
        <taxon>Actinomycetota</taxon>
        <taxon>Actinomycetes</taxon>
        <taxon>Micrococcales</taxon>
        <taxon>Dermatophilaceae</taxon>
        <taxon>Dermatophilus</taxon>
    </lineage>
</organism>
<evidence type="ECO:0000256" key="3">
    <source>
        <dbReference type="ARBA" id="ARBA00016748"/>
    </source>
</evidence>
<evidence type="ECO:0000313" key="6">
    <source>
        <dbReference type="Proteomes" id="UP000254118"/>
    </source>
</evidence>
<dbReference type="GO" id="GO:0010498">
    <property type="term" value="P:proteasomal protein catabolic process"/>
    <property type="evidence" value="ECO:0007669"/>
    <property type="project" value="InterPro"/>
</dbReference>
<dbReference type="GO" id="GO:0031386">
    <property type="term" value="F:protein tag activity"/>
    <property type="evidence" value="ECO:0007669"/>
    <property type="project" value="InterPro"/>
</dbReference>
<dbReference type="GO" id="GO:0019941">
    <property type="term" value="P:modification-dependent protein catabolic process"/>
    <property type="evidence" value="ECO:0007669"/>
    <property type="project" value="InterPro"/>
</dbReference>
<evidence type="ECO:0000256" key="2">
    <source>
        <dbReference type="ARBA" id="ARBA00010616"/>
    </source>
</evidence>
<evidence type="ECO:0000256" key="1">
    <source>
        <dbReference type="ARBA" id="ARBA00004707"/>
    </source>
</evidence>
<proteinExistence type="inferred from homology"/>